<accession>A0AC34RIX6</accession>
<dbReference type="Proteomes" id="UP000887576">
    <property type="component" value="Unplaced"/>
</dbReference>
<evidence type="ECO:0000313" key="1">
    <source>
        <dbReference type="Proteomes" id="UP000887576"/>
    </source>
</evidence>
<sequence length="79" mass="8570">MRTIILLCCALSIQSISGTIGVSKPEPTEPFVQPDPTATPLHPHPTATPLHRECLGTSSKSEIQSFHLLLLSTVFLLFC</sequence>
<reference evidence="2" key="1">
    <citation type="submission" date="2022-11" db="UniProtKB">
        <authorList>
            <consortium name="WormBaseParasite"/>
        </authorList>
    </citation>
    <scope>IDENTIFICATION</scope>
</reference>
<protein>
    <submittedName>
        <fullName evidence="2">Uncharacterized protein</fullName>
    </submittedName>
</protein>
<evidence type="ECO:0000313" key="2">
    <source>
        <dbReference type="WBParaSite" id="JU765_v2.g718.t1"/>
    </source>
</evidence>
<dbReference type="WBParaSite" id="JU765_v2.g718.t1">
    <property type="protein sequence ID" value="JU765_v2.g718.t1"/>
    <property type="gene ID" value="JU765_v2.g718"/>
</dbReference>
<organism evidence="1 2">
    <name type="scientific">Panagrolaimus sp. JU765</name>
    <dbReference type="NCBI Taxonomy" id="591449"/>
    <lineage>
        <taxon>Eukaryota</taxon>
        <taxon>Metazoa</taxon>
        <taxon>Ecdysozoa</taxon>
        <taxon>Nematoda</taxon>
        <taxon>Chromadorea</taxon>
        <taxon>Rhabditida</taxon>
        <taxon>Tylenchina</taxon>
        <taxon>Panagrolaimomorpha</taxon>
        <taxon>Panagrolaimoidea</taxon>
        <taxon>Panagrolaimidae</taxon>
        <taxon>Panagrolaimus</taxon>
    </lineage>
</organism>
<name>A0AC34RIX6_9BILA</name>
<proteinExistence type="predicted"/>